<dbReference type="SUPFAM" id="SSF55718">
    <property type="entry name" value="SCP-like"/>
    <property type="match status" value="1"/>
</dbReference>
<evidence type="ECO:0000313" key="8">
    <source>
        <dbReference type="Proteomes" id="UP000774617"/>
    </source>
</evidence>
<dbReference type="PANTHER" id="PTHR43223">
    <property type="entry name" value="ALKYL/ARYL-SULFATASE"/>
    <property type="match status" value="1"/>
</dbReference>
<evidence type="ECO:0000256" key="2">
    <source>
        <dbReference type="ARBA" id="ARBA00022801"/>
    </source>
</evidence>
<protein>
    <submittedName>
        <fullName evidence="7">Beta-lactamase-like protein</fullName>
    </submittedName>
</protein>
<evidence type="ECO:0000313" key="7">
    <source>
        <dbReference type="EMBL" id="KAH7031815.1"/>
    </source>
</evidence>
<sequence>MASPKPATEKIVKRQERVRNSLPFDDTKDFDDAQAGFQSRLDPNVIKNANGDIVWNNDAYKFLDQDAPDTANPSLWRQSQLNTVNGLYEVVPGIYQVRGLDLSNTTILEGSEGVIVIDPLTSQETGAAAWSLYRDKRGDKPVKAVIYTHSHVDHFGGVKGFVSQEQVDSNGTKIFAPEGFLEHAVSENVYTGTAMARRAAYMYGAALDRGPQAQIGAGLGQTTSTGTVTLIKPTNYISETNHVEVVDGVSMVFQMAPNTEAPAEMLIYFPGFKALCAAEDATHTFHNLLTLRGALVRDPHAWARVLTETIDLFGGKAKVVFASHHWPTWGYDKVIDFLTCQRDLYAYVHDQTLRLINKGFNGPEIAERMVLPPAIQQAWNARGYYGSVNHNVKAIYQRYVGWFDGNPAHLWEHIPVERAKRYVELAGGFDQIITKSREAFDAGDFRWAAEILNHAVFADPDCSEARELLADTYEQLGYGAENGTWRDFFMSGTKELRTSNFGTPTQTASADVIAQLTPEMLFDAYAIQINGPKAWKEKISINVVLTDGPRYHLWLSNGALIYSTTCASTTADVTLTGASSALPAIALYGFDADALEKAGIDVDGDTSTLDRLSALIDPGDPNFNIVTP</sequence>
<dbReference type="Pfam" id="PF14863">
    <property type="entry name" value="Alkyl_sulf_dimr"/>
    <property type="match status" value="1"/>
</dbReference>
<comment type="similarity">
    <text evidence="4">Belongs to the metallo-beta-lactamase superfamily. Type III sulfatase family.</text>
</comment>
<feature type="compositionally biased region" description="Basic and acidic residues" evidence="5">
    <location>
        <begin position="7"/>
        <end position="26"/>
    </location>
</feature>
<dbReference type="Proteomes" id="UP000774617">
    <property type="component" value="Unassembled WGS sequence"/>
</dbReference>
<feature type="region of interest" description="Disordered" evidence="5">
    <location>
        <begin position="1"/>
        <end position="26"/>
    </location>
</feature>
<gene>
    <name evidence="7" type="ORF">B0J12DRAFT_583136</name>
</gene>
<organism evidence="7 8">
    <name type="scientific">Macrophomina phaseolina</name>
    <dbReference type="NCBI Taxonomy" id="35725"/>
    <lineage>
        <taxon>Eukaryota</taxon>
        <taxon>Fungi</taxon>
        <taxon>Dikarya</taxon>
        <taxon>Ascomycota</taxon>
        <taxon>Pezizomycotina</taxon>
        <taxon>Dothideomycetes</taxon>
        <taxon>Dothideomycetes incertae sedis</taxon>
        <taxon>Botryosphaeriales</taxon>
        <taxon>Botryosphaeriaceae</taxon>
        <taxon>Macrophomina</taxon>
    </lineage>
</organism>
<name>A0ABQ8FWC9_9PEZI</name>
<dbReference type="Pfam" id="PF00753">
    <property type="entry name" value="Lactamase_B"/>
    <property type="match status" value="1"/>
</dbReference>
<keyword evidence="8" id="KW-1185">Reference proteome</keyword>
<dbReference type="InterPro" id="IPR044097">
    <property type="entry name" value="Bds1/SdsA1_MBL-fold"/>
</dbReference>
<proteinExistence type="inferred from homology"/>
<dbReference type="Gene3D" id="1.25.40.880">
    <property type="entry name" value="Alkyl sulfatase, dimerisation domain"/>
    <property type="match status" value="1"/>
</dbReference>
<comment type="caution">
    <text evidence="7">The sequence shown here is derived from an EMBL/GenBank/DDBJ whole genome shotgun (WGS) entry which is preliminary data.</text>
</comment>
<dbReference type="SUPFAM" id="SSF56281">
    <property type="entry name" value="Metallo-hydrolase/oxidoreductase"/>
    <property type="match status" value="1"/>
</dbReference>
<keyword evidence="3" id="KW-0862">Zinc</keyword>
<feature type="domain" description="Metallo-beta-lactamase" evidence="6">
    <location>
        <begin position="102"/>
        <end position="324"/>
    </location>
</feature>
<dbReference type="InterPro" id="IPR052195">
    <property type="entry name" value="Bact_Alkyl/Aryl-Sulfatase"/>
</dbReference>
<dbReference type="Gene3D" id="3.60.15.30">
    <property type="entry name" value="Metallo-beta-lactamase domain"/>
    <property type="match status" value="1"/>
</dbReference>
<dbReference type="PANTHER" id="PTHR43223:SF1">
    <property type="entry name" value="ALKYL_ARYL-SULFATASE BDS1"/>
    <property type="match status" value="1"/>
</dbReference>
<dbReference type="SMART" id="SM00849">
    <property type="entry name" value="Lactamase_B"/>
    <property type="match status" value="1"/>
</dbReference>
<dbReference type="InterPro" id="IPR029229">
    <property type="entry name" value="Alkyl_sulf_C"/>
</dbReference>
<dbReference type="InterPro" id="IPR038536">
    <property type="entry name" value="Alkyl/aryl-sulf_dimr_sf"/>
</dbReference>
<evidence type="ECO:0000256" key="5">
    <source>
        <dbReference type="SAM" id="MobiDB-lite"/>
    </source>
</evidence>
<evidence type="ECO:0000256" key="3">
    <source>
        <dbReference type="ARBA" id="ARBA00022833"/>
    </source>
</evidence>
<dbReference type="InterPro" id="IPR036866">
    <property type="entry name" value="RibonucZ/Hydroxyglut_hydro"/>
</dbReference>
<dbReference type="CDD" id="cd07710">
    <property type="entry name" value="arylsulfatase_Sdsa1-like_MBL-fold"/>
    <property type="match status" value="1"/>
</dbReference>
<reference evidence="7 8" key="1">
    <citation type="journal article" date="2021" name="Nat. Commun.">
        <title>Genetic determinants of endophytism in the Arabidopsis root mycobiome.</title>
        <authorList>
            <person name="Mesny F."/>
            <person name="Miyauchi S."/>
            <person name="Thiergart T."/>
            <person name="Pickel B."/>
            <person name="Atanasova L."/>
            <person name="Karlsson M."/>
            <person name="Huettel B."/>
            <person name="Barry K.W."/>
            <person name="Haridas S."/>
            <person name="Chen C."/>
            <person name="Bauer D."/>
            <person name="Andreopoulos W."/>
            <person name="Pangilinan J."/>
            <person name="LaButti K."/>
            <person name="Riley R."/>
            <person name="Lipzen A."/>
            <person name="Clum A."/>
            <person name="Drula E."/>
            <person name="Henrissat B."/>
            <person name="Kohler A."/>
            <person name="Grigoriev I.V."/>
            <person name="Martin F.M."/>
            <person name="Hacquard S."/>
        </authorList>
    </citation>
    <scope>NUCLEOTIDE SEQUENCE [LARGE SCALE GENOMIC DNA]</scope>
    <source>
        <strain evidence="7 8">MPI-SDFR-AT-0080</strain>
    </source>
</reference>
<accession>A0ABQ8FWC9</accession>
<dbReference type="EMBL" id="JAGTJR010000043">
    <property type="protein sequence ID" value="KAH7031815.1"/>
    <property type="molecule type" value="Genomic_DNA"/>
</dbReference>
<keyword evidence="2" id="KW-0378">Hydrolase</keyword>
<dbReference type="Gene3D" id="3.30.1050.10">
    <property type="entry name" value="SCP2 sterol-binding domain"/>
    <property type="match status" value="1"/>
</dbReference>
<dbReference type="InterPro" id="IPR001279">
    <property type="entry name" value="Metallo-B-lactamas"/>
</dbReference>
<dbReference type="Pfam" id="PF14864">
    <property type="entry name" value="Alkyl_sulf_C"/>
    <property type="match status" value="1"/>
</dbReference>
<evidence type="ECO:0000259" key="6">
    <source>
        <dbReference type="SMART" id="SM00849"/>
    </source>
</evidence>
<keyword evidence="1" id="KW-0479">Metal-binding</keyword>
<dbReference type="InterPro" id="IPR036527">
    <property type="entry name" value="SCP2_sterol-bd_dom_sf"/>
</dbReference>
<dbReference type="InterPro" id="IPR029228">
    <property type="entry name" value="Alkyl_sulf_dimr"/>
</dbReference>
<evidence type="ECO:0000256" key="4">
    <source>
        <dbReference type="ARBA" id="ARBA00033751"/>
    </source>
</evidence>
<evidence type="ECO:0000256" key="1">
    <source>
        <dbReference type="ARBA" id="ARBA00022723"/>
    </source>
</evidence>